<organism evidence="1">
    <name type="scientific">Amphimedon queenslandica</name>
    <name type="common">Sponge</name>
    <dbReference type="NCBI Taxonomy" id="400682"/>
    <lineage>
        <taxon>Eukaryota</taxon>
        <taxon>Metazoa</taxon>
        <taxon>Porifera</taxon>
        <taxon>Demospongiae</taxon>
        <taxon>Heteroscleromorpha</taxon>
        <taxon>Haplosclerida</taxon>
        <taxon>Niphatidae</taxon>
        <taxon>Amphimedon</taxon>
    </lineage>
</organism>
<dbReference type="InParanoid" id="A0A1X7V926"/>
<proteinExistence type="predicted"/>
<accession>A0A1X7V926</accession>
<protein>
    <submittedName>
        <fullName evidence="1">Uncharacterized protein</fullName>
    </submittedName>
</protein>
<name>A0A1X7V926_AMPQE</name>
<reference evidence="1" key="1">
    <citation type="submission" date="2017-05" db="UniProtKB">
        <authorList>
            <consortium name="EnsemblMetazoa"/>
        </authorList>
    </citation>
    <scope>IDENTIFICATION</scope>
</reference>
<evidence type="ECO:0000313" key="1">
    <source>
        <dbReference type="EnsemblMetazoa" id="Aqu2.1.36795_001"/>
    </source>
</evidence>
<dbReference type="AlphaFoldDB" id="A0A1X7V926"/>
<sequence length="46" mass="5438">MMFQDFSLIPFGVFLDPPYQVYKGCGGEMCYQLLEMHCMNYRYVDG</sequence>
<dbReference type="EnsemblMetazoa" id="Aqu2.1.36795_001">
    <property type="protein sequence ID" value="Aqu2.1.36795_001"/>
    <property type="gene ID" value="Aqu2.1.36795"/>
</dbReference>